<gene>
    <name evidence="3" type="ORF">Z045_07350</name>
</gene>
<dbReference type="PATRIC" id="fig|1441730.3.peg.1544"/>
<keyword evidence="2" id="KW-0472">Membrane</keyword>
<dbReference type="RefSeq" id="WP_060651305.1">
    <property type="nucleotide sequence ID" value="NZ_AZXY01000003.1"/>
</dbReference>
<dbReference type="EMBL" id="AZXY01000003">
    <property type="protein sequence ID" value="KSZ59171.1"/>
    <property type="molecule type" value="Genomic_DNA"/>
</dbReference>
<protein>
    <submittedName>
        <fullName evidence="3">Uncharacterized protein</fullName>
    </submittedName>
</protein>
<keyword evidence="2" id="KW-1133">Transmembrane helix</keyword>
<feature type="transmembrane region" description="Helical" evidence="2">
    <location>
        <begin position="103"/>
        <end position="124"/>
    </location>
</feature>
<sequence>MPSSDDHGLRTYGDSRAPFVVLGTGIVGLVFLLLVPAVLIEQAAQGAPLELPRGWPVILALSATILMYPVLGFLMYSPRTKADHITADTGSTAPALVLRQSSWVFRIAFVQIGAFTLMLLGLIWLTGEPDEQRLDINVVLTVLACAWQVGYCFFIVRRALRPGYITLSAEGIRFSDHATDTWIPWEATASGVLADPLYVVVPALPARGATTSSRVPLPWRIIDDRKDGDLRPSSRRRPGHTARIDRRRFEIAPELLDAVLDHYLRDPDARAELADPDAVARRVDELRSYAPGPRWRRYGPVPVPTLSTPAPR</sequence>
<feature type="transmembrane region" description="Helical" evidence="2">
    <location>
        <begin position="55"/>
        <end position="76"/>
    </location>
</feature>
<feature type="transmembrane region" description="Helical" evidence="2">
    <location>
        <begin position="19"/>
        <end position="40"/>
    </location>
</feature>
<dbReference type="Proteomes" id="UP000053060">
    <property type="component" value="Unassembled WGS sequence"/>
</dbReference>
<feature type="transmembrane region" description="Helical" evidence="2">
    <location>
        <begin position="136"/>
        <end position="156"/>
    </location>
</feature>
<organism evidence="3 4">
    <name type="scientific">Rhodococcus pyridinivorans KG-16</name>
    <dbReference type="NCBI Taxonomy" id="1441730"/>
    <lineage>
        <taxon>Bacteria</taxon>
        <taxon>Bacillati</taxon>
        <taxon>Actinomycetota</taxon>
        <taxon>Actinomycetes</taxon>
        <taxon>Mycobacteriales</taxon>
        <taxon>Nocardiaceae</taxon>
        <taxon>Rhodococcus</taxon>
    </lineage>
</organism>
<feature type="region of interest" description="Disordered" evidence="1">
    <location>
        <begin position="291"/>
        <end position="312"/>
    </location>
</feature>
<evidence type="ECO:0000313" key="3">
    <source>
        <dbReference type="EMBL" id="KSZ59171.1"/>
    </source>
</evidence>
<evidence type="ECO:0000256" key="1">
    <source>
        <dbReference type="SAM" id="MobiDB-lite"/>
    </source>
</evidence>
<evidence type="ECO:0000313" key="4">
    <source>
        <dbReference type="Proteomes" id="UP000053060"/>
    </source>
</evidence>
<name>A0A0V9UMF7_9NOCA</name>
<comment type="caution">
    <text evidence="3">The sequence shown here is derived from an EMBL/GenBank/DDBJ whole genome shotgun (WGS) entry which is preliminary data.</text>
</comment>
<dbReference type="AlphaFoldDB" id="A0A0V9UMF7"/>
<evidence type="ECO:0000256" key="2">
    <source>
        <dbReference type="SAM" id="Phobius"/>
    </source>
</evidence>
<reference evidence="4" key="1">
    <citation type="submission" date="2015-01" db="EMBL/GenBank/DDBJ databases">
        <title>Draft genome sequence of Rhodococcus pyridinivorans strain KG-16, a hydrocarbon-degrading bacterium.</title>
        <authorList>
            <person name="Aggarwal R.K."/>
            <person name="Dawar C."/>
        </authorList>
    </citation>
    <scope>NUCLEOTIDE SEQUENCE [LARGE SCALE GENOMIC DNA]</scope>
    <source>
        <strain evidence="4">KG-16</strain>
    </source>
</reference>
<keyword evidence="2" id="KW-0812">Transmembrane</keyword>
<proteinExistence type="predicted"/>
<reference evidence="3 4" key="2">
    <citation type="journal article" date="2016" name="Genome Announc.">
        <title>Draft Genome Sequence of a Versatile Hydrocarbon-Degrading Bacterium, Rhodococcus pyridinivorans Strain KG-16, Collected from Oil Fields in India.</title>
        <authorList>
            <person name="Aggarwal R.K."/>
            <person name="Dawar C."/>
            <person name="Phanindranath R."/>
            <person name="Mutnuri L."/>
            <person name="Dayal A.M."/>
        </authorList>
    </citation>
    <scope>NUCLEOTIDE SEQUENCE [LARGE SCALE GENOMIC DNA]</scope>
    <source>
        <strain evidence="3 4">KG-16</strain>
    </source>
</reference>
<accession>A0A0V9UMF7</accession>